<reference evidence="2 3" key="1">
    <citation type="journal article" date="2017" name="Nature">
        <title>The Apostasia genome and the evolution of orchids.</title>
        <authorList>
            <person name="Zhang G.Q."/>
            <person name="Liu K.W."/>
            <person name="Li Z."/>
            <person name="Lohaus R."/>
            <person name="Hsiao Y.Y."/>
            <person name="Niu S.C."/>
            <person name="Wang J.Y."/>
            <person name="Lin Y.C."/>
            <person name="Xu Q."/>
            <person name="Chen L.J."/>
            <person name="Yoshida K."/>
            <person name="Fujiwara S."/>
            <person name="Wang Z.W."/>
            <person name="Zhang Y.Q."/>
            <person name="Mitsuda N."/>
            <person name="Wang M."/>
            <person name="Liu G.H."/>
            <person name="Pecoraro L."/>
            <person name="Huang H.X."/>
            <person name="Xiao X.J."/>
            <person name="Lin M."/>
            <person name="Wu X.Y."/>
            <person name="Wu W.L."/>
            <person name="Chen Y.Y."/>
            <person name="Chang S.B."/>
            <person name="Sakamoto S."/>
            <person name="Ohme-Takagi M."/>
            <person name="Yagi M."/>
            <person name="Zeng S.J."/>
            <person name="Shen C.Y."/>
            <person name="Yeh C.M."/>
            <person name="Luo Y.B."/>
            <person name="Tsai W.C."/>
            <person name="Van de Peer Y."/>
            <person name="Liu Z.J."/>
        </authorList>
    </citation>
    <scope>NUCLEOTIDE SEQUENCE [LARGE SCALE GENOMIC DNA]</scope>
    <source>
        <strain evidence="3">cv. Shenzhen</strain>
        <tissue evidence="2">Stem</tissue>
    </source>
</reference>
<accession>A0A2I0AT19</accession>
<sequence length="135" mass="15487">MAPATRKRSPLHNLERKEKIRQPKKKEREQSEIKKSKMGQEIEEIFRANKKEREESVGKSASKAEEKKARKFEADEKGKKKKLGMRPTVDESFENIRNRMRTADRLAIYSAEELGIGNPEAGGTPLCPFDCSCCF</sequence>
<dbReference type="Pfam" id="PF08576">
    <property type="entry name" value="DUF1764"/>
    <property type="match status" value="1"/>
</dbReference>
<feature type="region of interest" description="Disordered" evidence="1">
    <location>
        <begin position="1"/>
        <end position="87"/>
    </location>
</feature>
<name>A0A2I0AT19_9ASPA</name>
<evidence type="ECO:0000313" key="2">
    <source>
        <dbReference type="EMBL" id="PKA58698.1"/>
    </source>
</evidence>
<dbReference type="AlphaFoldDB" id="A0A2I0AT19"/>
<dbReference type="Proteomes" id="UP000236161">
    <property type="component" value="Unassembled WGS sequence"/>
</dbReference>
<feature type="compositionally biased region" description="Basic residues" evidence="1">
    <location>
        <begin position="1"/>
        <end position="10"/>
    </location>
</feature>
<dbReference type="PANTHER" id="PTHR34066">
    <property type="entry name" value="GROWTH FACTOR 2"/>
    <property type="match status" value="1"/>
</dbReference>
<keyword evidence="3" id="KW-1185">Reference proteome</keyword>
<proteinExistence type="predicted"/>
<organism evidence="2 3">
    <name type="scientific">Apostasia shenzhenica</name>
    <dbReference type="NCBI Taxonomy" id="1088818"/>
    <lineage>
        <taxon>Eukaryota</taxon>
        <taxon>Viridiplantae</taxon>
        <taxon>Streptophyta</taxon>
        <taxon>Embryophyta</taxon>
        <taxon>Tracheophyta</taxon>
        <taxon>Spermatophyta</taxon>
        <taxon>Magnoliopsida</taxon>
        <taxon>Liliopsida</taxon>
        <taxon>Asparagales</taxon>
        <taxon>Orchidaceae</taxon>
        <taxon>Apostasioideae</taxon>
        <taxon>Apostasia</taxon>
    </lineage>
</organism>
<dbReference type="EMBL" id="KZ451951">
    <property type="protein sequence ID" value="PKA58698.1"/>
    <property type="molecule type" value="Genomic_DNA"/>
</dbReference>
<evidence type="ECO:0000313" key="3">
    <source>
        <dbReference type="Proteomes" id="UP000236161"/>
    </source>
</evidence>
<gene>
    <name evidence="2" type="ORF">AXF42_Ash008985</name>
</gene>
<protein>
    <submittedName>
        <fullName evidence="2">Uncharacterized protein</fullName>
    </submittedName>
</protein>
<dbReference type="PANTHER" id="PTHR34066:SF1">
    <property type="entry name" value="DUF1764 FAMILY PROTEIN"/>
    <property type="match status" value="1"/>
</dbReference>
<feature type="compositionally biased region" description="Basic and acidic residues" evidence="1">
    <location>
        <begin position="13"/>
        <end position="78"/>
    </location>
</feature>
<evidence type="ECO:0000256" key="1">
    <source>
        <dbReference type="SAM" id="MobiDB-lite"/>
    </source>
</evidence>
<dbReference type="InterPro" id="IPR013885">
    <property type="entry name" value="DUF1764_euk"/>
</dbReference>
<dbReference type="OrthoDB" id="20835at2759"/>